<proteinExistence type="predicted"/>
<accession>A0A371RK53</accession>
<reference evidence="7 8" key="1">
    <citation type="submission" date="2018-08" db="EMBL/GenBank/DDBJ databases">
        <title>Parvularcula sp. SM1705, isolated from surface water of the South Sea China.</title>
        <authorList>
            <person name="Sun L."/>
        </authorList>
    </citation>
    <scope>NUCLEOTIDE SEQUENCE [LARGE SCALE GENOMIC DNA]</scope>
    <source>
        <strain evidence="7 8">SM1705</strain>
    </source>
</reference>
<keyword evidence="4 5" id="KW-0472">Membrane</keyword>
<feature type="domain" description="TonB C-terminal" evidence="6">
    <location>
        <begin position="138"/>
        <end position="198"/>
    </location>
</feature>
<dbReference type="GO" id="GO:0055085">
    <property type="term" value="P:transmembrane transport"/>
    <property type="evidence" value="ECO:0007669"/>
    <property type="project" value="InterPro"/>
</dbReference>
<dbReference type="NCBIfam" id="TIGR01352">
    <property type="entry name" value="tonB_Cterm"/>
    <property type="match status" value="1"/>
</dbReference>
<dbReference type="Proteomes" id="UP000264589">
    <property type="component" value="Unassembled WGS sequence"/>
</dbReference>
<keyword evidence="8" id="KW-1185">Reference proteome</keyword>
<gene>
    <name evidence="7" type="ORF">DX908_11435</name>
</gene>
<evidence type="ECO:0000313" key="7">
    <source>
        <dbReference type="EMBL" id="RFB05824.1"/>
    </source>
</evidence>
<dbReference type="AlphaFoldDB" id="A0A371RK53"/>
<evidence type="ECO:0000256" key="5">
    <source>
        <dbReference type="SAM" id="Phobius"/>
    </source>
</evidence>
<comment type="caution">
    <text evidence="7">The sequence shown here is derived from an EMBL/GenBank/DDBJ whole genome shotgun (WGS) entry which is preliminary data.</text>
</comment>
<dbReference type="Pfam" id="PF03544">
    <property type="entry name" value="TonB_C"/>
    <property type="match status" value="1"/>
</dbReference>
<dbReference type="InterPro" id="IPR037682">
    <property type="entry name" value="TonB_C"/>
</dbReference>
<evidence type="ECO:0000256" key="2">
    <source>
        <dbReference type="ARBA" id="ARBA00022692"/>
    </source>
</evidence>
<protein>
    <submittedName>
        <fullName evidence="7">TonB family protein</fullName>
    </submittedName>
</protein>
<evidence type="ECO:0000313" key="8">
    <source>
        <dbReference type="Proteomes" id="UP000264589"/>
    </source>
</evidence>
<dbReference type="EMBL" id="QUQO01000001">
    <property type="protein sequence ID" value="RFB05824.1"/>
    <property type="molecule type" value="Genomic_DNA"/>
</dbReference>
<evidence type="ECO:0000256" key="4">
    <source>
        <dbReference type="ARBA" id="ARBA00023136"/>
    </source>
</evidence>
<evidence type="ECO:0000256" key="1">
    <source>
        <dbReference type="ARBA" id="ARBA00004167"/>
    </source>
</evidence>
<comment type="subcellular location">
    <subcellularLocation>
        <location evidence="1">Membrane</location>
        <topology evidence="1">Single-pass membrane protein</topology>
    </subcellularLocation>
</comment>
<organism evidence="7 8">
    <name type="scientific">Parvularcula marina</name>
    <dbReference type="NCBI Taxonomy" id="2292771"/>
    <lineage>
        <taxon>Bacteria</taxon>
        <taxon>Pseudomonadati</taxon>
        <taxon>Pseudomonadota</taxon>
        <taxon>Alphaproteobacteria</taxon>
        <taxon>Parvularculales</taxon>
        <taxon>Parvularculaceae</taxon>
        <taxon>Parvularcula</taxon>
    </lineage>
</organism>
<feature type="transmembrane region" description="Helical" evidence="5">
    <location>
        <begin position="7"/>
        <end position="29"/>
    </location>
</feature>
<dbReference type="Gene3D" id="3.30.1150.10">
    <property type="match status" value="1"/>
</dbReference>
<keyword evidence="2 5" id="KW-0812">Transmembrane</keyword>
<name>A0A371RK53_9PROT</name>
<dbReference type="InParanoid" id="A0A371RK53"/>
<dbReference type="OrthoDB" id="7630804at2"/>
<dbReference type="SUPFAM" id="SSF74653">
    <property type="entry name" value="TolA/TonB C-terminal domain"/>
    <property type="match status" value="1"/>
</dbReference>
<keyword evidence="3 5" id="KW-1133">Transmembrane helix</keyword>
<dbReference type="InterPro" id="IPR006260">
    <property type="entry name" value="TonB/TolA_C"/>
</dbReference>
<evidence type="ECO:0000256" key="3">
    <source>
        <dbReference type="ARBA" id="ARBA00022989"/>
    </source>
</evidence>
<dbReference type="GO" id="GO:0016020">
    <property type="term" value="C:membrane"/>
    <property type="evidence" value="ECO:0007669"/>
    <property type="project" value="UniProtKB-SubCell"/>
</dbReference>
<evidence type="ECO:0000259" key="6">
    <source>
        <dbReference type="Pfam" id="PF03544"/>
    </source>
</evidence>
<dbReference type="RefSeq" id="WP_116392457.1">
    <property type="nucleotide sequence ID" value="NZ_CAXQPM010000025.1"/>
</dbReference>
<sequence length="204" mass="22808">MASIFRSVLGLPVAAVVTVFLFLLMYGLVRVDQLPEVEESDDININFQRNLTDSEVRNQKVFERPALDQPPPPPPAINQQNFQPQVDGVQAVAPTFEANVDIGSGFNPDRDAQPIVRIPPQLSDFQRCIRSDEQKTERVVLEFDVTPEGQVANVRVVGSTDRCYERAAIRSAQRWKYNPKIVDGSPEPRFGVRTTIEFQVGGEG</sequence>